<keyword evidence="1" id="KW-0812">Transmembrane</keyword>
<protein>
    <submittedName>
        <fullName evidence="2">Uncharacterized protein</fullName>
    </submittedName>
</protein>
<keyword evidence="1" id="KW-1133">Transmembrane helix</keyword>
<accession>A0A0A9FIA6</accession>
<organism evidence="2">
    <name type="scientific">Arundo donax</name>
    <name type="common">Giant reed</name>
    <name type="synonym">Donax arundinaceus</name>
    <dbReference type="NCBI Taxonomy" id="35708"/>
    <lineage>
        <taxon>Eukaryota</taxon>
        <taxon>Viridiplantae</taxon>
        <taxon>Streptophyta</taxon>
        <taxon>Embryophyta</taxon>
        <taxon>Tracheophyta</taxon>
        <taxon>Spermatophyta</taxon>
        <taxon>Magnoliopsida</taxon>
        <taxon>Liliopsida</taxon>
        <taxon>Poales</taxon>
        <taxon>Poaceae</taxon>
        <taxon>PACMAD clade</taxon>
        <taxon>Arundinoideae</taxon>
        <taxon>Arundineae</taxon>
        <taxon>Arundo</taxon>
    </lineage>
</organism>
<evidence type="ECO:0000256" key="1">
    <source>
        <dbReference type="SAM" id="Phobius"/>
    </source>
</evidence>
<evidence type="ECO:0000313" key="2">
    <source>
        <dbReference type="EMBL" id="JAE10964.1"/>
    </source>
</evidence>
<dbReference type="EMBL" id="GBRH01186932">
    <property type="protein sequence ID" value="JAE10964.1"/>
    <property type="molecule type" value="Transcribed_RNA"/>
</dbReference>
<sequence length="77" mass="8874">MQYDTTWLAKCRMTSGRTTYIIIVGKLSCSLCLQLVAIHGCYGKDFRILCFLNQLMYISQNARQMKSLELCLLRSTN</sequence>
<name>A0A0A9FIA6_ARUDO</name>
<feature type="transmembrane region" description="Helical" evidence="1">
    <location>
        <begin position="20"/>
        <end position="42"/>
    </location>
</feature>
<keyword evidence="1" id="KW-0472">Membrane</keyword>
<proteinExistence type="predicted"/>
<reference evidence="2" key="1">
    <citation type="submission" date="2014-09" db="EMBL/GenBank/DDBJ databases">
        <authorList>
            <person name="Magalhaes I.L.F."/>
            <person name="Oliveira U."/>
            <person name="Santos F.R."/>
            <person name="Vidigal T.H.D.A."/>
            <person name="Brescovit A.D."/>
            <person name="Santos A.J."/>
        </authorList>
    </citation>
    <scope>NUCLEOTIDE SEQUENCE</scope>
    <source>
        <tissue evidence="2">Shoot tissue taken approximately 20 cm above the soil surface</tissue>
    </source>
</reference>
<reference evidence="2" key="2">
    <citation type="journal article" date="2015" name="Data Brief">
        <title>Shoot transcriptome of the giant reed, Arundo donax.</title>
        <authorList>
            <person name="Barrero R.A."/>
            <person name="Guerrero F.D."/>
            <person name="Moolhuijzen P."/>
            <person name="Goolsby J.A."/>
            <person name="Tidwell J."/>
            <person name="Bellgard S.E."/>
            <person name="Bellgard M.I."/>
        </authorList>
    </citation>
    <scope>NUCLEOTIDE SEQUENCE</scope>
    <source>
        <tissue evidence="2">Shoot tissue taken approximately 20 cm above the soil surface</tissue>
    </source>
</reference>
<dbReference type="AlphaFoldDB" id="A0A0A9FIA6"/>